<dbReference type="GO" id="GO:0005886">
    <property type="term" value="C:plasma membrane"/>
    <property type="evidence" value="ECO:0007669"/>
    <property type="project" value="TreeGrafter"/>
</dbReference>
<protein>
    <recommendedName>
        <fullName evidence="4">DUF454 domain-containing protein</fullName>
    </recommendedName>
</protein>
<evidence type="ECO:0000313" key="3">
    <source>
        <dbReference type="Proteomes" id="UP000007383"/>
    </source>
</evidence>
<dbReference type="PATRIC" id="fig|889378.3.peg.2269"/>
<dbReference type="PANTHER" id="PTHR35813">
    <property type="entry name" value="INNER MEMBRANE PROTEIN YBAN"/>
    <property type="match status" value="1"/>
</dbReference>
<evidence type="ECO:0000256" key="1">
    <source>
        <dbReference type="SAM" id="Phobius"/>
    </source>
</evidence>
<keyword evidence="1" id="KW-1133">Transmembrane helix</keyword>
<dbReference type="HOGENOM" id="CLU_113299_2_2_12"/>
<sequence length="126" mass="13708">MNPAARAVLFCLGGLSLMVALAAVAVRGIPTTPFLLLAAWALSRSSPRLHAWMQRHPRLGPLLRDIREGRGISLRLKLWALAAAWVMLGSAALWGTDVLWLRILLISLAILKTLLVGVVLPTTNRT</sequence>
<dbReference type="Proteomes" id="UP000007383">
    <property type="component" value="Chromosome"/>
</dbReference>
<dbReference type="STRING" id="889378.Spiaf_2297"/>
<dbReference type="InterPro" id="IPR007401">
    <property type="entry name" value="DUF454"/>
</dbReference>
<dbReference type="PANTHER" id="PTHR35813:SF1">
    <property type="entry name" value="INNER MEMBRANE PROTEIN YBAN"/>
    <property type="match status" value="1"/>
</dbReference>
<dbReference type="eggNOG" id="COG2832">
    <property type="taxonomic scope" value="Bacteria"/>
</dbReference>
<keyword evidence="3" id="KW-1185">Reference proteome</keyword>
<dbReference type="Pfam" id="PF04304">
    <property type="entry name" value="DUF454"/>
    <property type="match status" value="1"/>
</dbReference>
<dbReference type="AlphaFoldDB" id="H9ULD7"/>
<gene>
    <name evidence="2" type="ordered locus">Spiaf_2297</name>
</gene>
<accession>H9ULD7</accession>
<keyword evidence="1" id="KW-0472">Membrane</keyword>
<name>H9ULD7_SPIAZ</name>
<feature type="transmembrane region" description="Helical" evidence="1">
    <location>
        <begin position="100"/>
        <end position="120"/>
    </location>
</feature>
<dbReference type="KEGG" id="sfc:Spiaf_2297"/>
<proteinExistence type="predicted"/>
<evidence type="ECO:0008006" key="4">
    <source>
        <dbReference type="Google" id="ProtNLM"/>
    </source>
</evidence>
<reference evidence="3" key="1">
    <citation type="journal article" date="2013" name="Stand. Genomic Sci.">
        <title>Complete genome sequence of the halophilic bacterium Spirochaeta africana type strain (Z-7692(T)) from the alkaline Lake Magadi in the East African Rift.</title>
        <authorList>
            <person name="Liolos K."/>
            <person name="Abt B."/>
            <person name="Scheuner C."/>
            <person name="Teshima H."/>
            <person name="Held B."/>
            <person name="Lapidus A."/>
            <person name="Nolan M."/>
            <person name="Lucas S."/>
            <person name="Deshpande S."/>
            <person name="Cheng J.F."/>
            <person name="Tapia R."/>
            <person name="Goodwin L.A."/>
            <person name="Pitluck S."/>
            <person name="Pagani I."/>
            <person name="Ivanova N."/>
            <person name="Mavromatis K."/>
            <person name="Mikhailova N."/>
            <person name="Huntemann M."/>
            <person name="Pati A."/>
            <person name="Chen A."/>
            <person name="Palaniappan K."/>
            <person name="Land M."/>
            <person name="Rohde M."/>
            <person name="Tindall B.J."/>
            <person name="Detter J.C."/>
            <person name="Goker M."/>
            <person name="Bristow J."/>
            <person name="Eisen J.A."/>
            <person name="Markowitz V."/>
            <person name="Hugenholtz P."/>
            <person name="Woyke T."/>
            <person name="Klenk H.P."/>
            <person name="Kyrpides N.C."/>
        </authorList>
    </citation>
    <scope>NUCLEOTIDE SEQUENCE</scope>
    <source>
        <strain evidence="3">ATCC 700263 / DSM 8902 / Z-7692</strain>
    </source>
</reference>
<dbReference type="EMBL" id="CP003282">
    <property type="protein sequence ID" value="AFG38330.1"/>
    <property type="molecule type" value="Genomic_DNA"/>
</dbReference>
<organism evidence="2 3">
    <name type="scientific">Spirochaeta africana (strain ATCC 700263 / DSM 8902 / Z-7692)</name>
    <dbReference type="NCBI Taxonomy" id="889378"/>
    <lineage>
        <taxon>Bacteria</taxon>
        <taxon>Pseudomonadati</taxon>
        <taxon>Spirochaetota</taxon>
        <taxon>Spirochaetia</taxon>
        <taxon>Spirochaetales</taxon>
        <taxon>Spirochaetaceae</taxon>
        <taxon>Spirochaeta</taxon>
    </lineage>
</organism>
<keyword evidence="1" id="KW-0812">Transmembrane</keyword>
<evidence type="ECO:0000313" key="2">
    <source>
        <dbReference type="EMBL" id="AFG38330.1"/>
    </source>
</evidence>